<feature type="domain" description="Thiamine pyrophosphate enzyme N-terminal TPP-binding" evidence="9">
    <location>
        <begin position="11"/>
        <end position="124"/>
    </location>
</feature>
<dbReference type="CDD" id="cd07037">
    <property type="entry name" value="TPP_PYR_MenD"/>
    <property type="match status" value="1"/>
</dbReference>
<keyword evidence="1 7" id="KW-0474">Menaquinone biosynthesis</keyword>
<feature type="domain" description="Thiamine pyrophosphate enzyme TPP-binding" evidence="8">
    <location>
        <begin position="440"/>
        <end position="557"/>
    </location>
</feature>
<comment type="function">
    <text evidence="7">Catalyzes the thiamine diphosphate-dependent decarboxylation of 2-oxoglutarate and the subsequent addition of the resulting succinic semialdehyde-thiamine pyrophosphate anion to isochorismate to yield 2-succinyl-5-enolpyruvyl-6-hydroxy-3-cyclohexene-1-carboxylate (SEPHCHC).</text>
</comment>
<dbReference type="AlphaFoldDB" id="A0A6I2MHD0"/>
<dbReference type="InterPro" id="IPR032264">
    <property type="entry name" value="MenD_middle"/>
</dbReference>
<name>A0A6I2MHD0_9BACI</name>
<keyword evidence="3 7" id="KW-0479">Metal-binding</keyword>
<evidence type="ECO:0000256" key="4">
    <source>
        <dbReference type="ARBA" id="ARBA00022842"/>
    </source>
</evidence>
<dbReference type="SUPFAM" id="SSF52467">
    <property type="entry name" value="DHS-like NAD/FAD-binding domain"/>
    <property type="match status" value="1"/>
</dbReference>
<dbReference type="InterPro" id="IPR012001">
    <property type="entry name" value="Thiamin_PyroP_enz_TPP-bd_dom"/>
</dbReference>
<dbReference type="Proteomes" id="UP000441585">
    <property type="component" value="Unassembled WGS sequence"/>
</dbReference>
<gene>
    <name evidence="7 11" type="primary">menD</name>
    <name evidence="11" type="ORF">GJU41_14720</name>
</gene>
<evidence type="ECO:0000256" key="7">
    <source>
        <dbReference type="HAMAP-Rule" id="MF_01659"/>
    </source>
</evidence>
<comment type="pathway">
    <text evidence="7">Quinol/quinone metabolism; 1,4-dihydroxy-2-naphthoate biosynthesis; 1,4-dihydroxy-2-naphthoate from chorismate: step 2/7.</text>
</comment>
<dbReference type="GO" id="GO:0030976">
    <property type="term" value="F:thiamine pyrophosphate binding"/>
    <property type="evidence" value="ECO:0007669"/>
    <property type="project" value="UniProtKB-UniRule"/>
</dbReference>
<accession>A0A6I2MHD0</accession>
<reference evidence="11 12" key="1">
    <citation type="submission" date="2019-11" db="EMBL/GenBank/DDBJ databases">
        <title>Bacillus idriensis genome.</title>
        <authorList>
            <person name="Konopka E.N."/>
            <person name="Newman J.D."/>
        </authorList>
    </citation>
    <scope>NUCLEOTIDE SEQUENCE [LARGE SCALE GENOMIC DNA]</scope>
    <source>
        <strain evidence="11 12">DSM 19097</strain>
    </source>
</reference>
<dbReference type="RefSeq" id="WP_154319035.1">
    <property type="nucleotide sequence ID" value="NZ_CAJGAA010000003.1"/>
</dbReference>
<dbReference type="SUPFAM" id="SSF52518">
    <property type="entry name" value="Thiamin diphosphate-binding fold (THDP-binding)"/>
    <property type="match status" value="2"/>
</dbReference>
<evidence type="ECO:0000256" key="3">
    <source>
        <dbReference type="ARBA" id="ARBA00022723"/>
    </source>
</evidence>
<evidence type="ECO:0000256" key="5">
    <source>
        <dbReference type="ARBA" id="ARBA00023052"/>
    </source>
</evidence>
<dbReference type="PANTHER" id="PTHR42916">
    <property type="entry name" value="2-SUCCINYL-5-ENOLPYRUVYL-6-HYDROXY-3-CYCLOHEXENE-1-CARBOXYLATE SYNTHASE"/>
    <property type="match status" value="1"/>
</dbReference>
<comment type="caution">
    <text evidence="11">The sequence shown here is derived from an EMBL/GenBank/DDBJ whole genome shotgun (WGS) entry which is preliminary data.</text>
</comment>
<protein>
    <recommendedName>
        <fullName evidence="7">2-succinyl-5-enolpyruvyl-6-hydroxy-3-cyclohexene-1-carboxylate synthase</fullName>
        <shortName evidence="7">SEPHCHC synthase</shortName>
        <ecNumber evidence="7">2.2.1.9</ecNumber>
    </recommendedName>
    <alternativeName>
        <fullName evidence="7">Menaquinone biosynthesis protein MenD</fullName>
    </alternativeName>
</protein>
<dbReference type="Pfam" id="PF02776">
    <property type="entry name" value="TPP_enzyme_N"/>
    <property type="match status" value="1"/>
</dbReference>
<organism evidence="11 12">
    <name type="scientific">Metabacillus idriensis</name>
    <dbReference type="NCBI Taxonomy" id="324768"/>
    <lineage>
        <taxon>Bacteria</taxon>
        <taxon>Bacillati</taxon>
        <taxon>Bacillota</taxon>
        <taxon>Bacilli</taxon>
        <taxon>Bacillales</taxon>
        <taxon>Bacillaceae</taxon>
        <taxon>Metabacillus</taxon>
    </lineage>
</organism>
<comment type="subunit">
    <text evidence="7">Homodimer.</text>
</comment>
<dbReference type="CDD" id="cd02009">
    <property type="entry name" value="TPP_SHCHC_synthase"/>
    <property type="match status" value="1"/>
</dbReference>
<dbReference type="InterPro" id="IPR029035">
    <property type="entry name" value="DHS-like_NAD/FAD-binding_dom"/>
</dbReference>
<dbReference type="GO" id="GO:0009234">
    <property type="term" value="P:menaquinone biosynthetic process"/>
    <property type="evidence" value="ECO:0007669"/>
    <property type="project" value="UniProtKB-UniRule"/>
</dbReference>
<dbReference type="Pfam" id="PF16582">
    <property type="entry name" value="TPP_enzyme_M_2"/>
    <property type="match status" value="1"/>
</dbReference>
<comment type="pathway">
    <text evidence="7">Quinol/quinone metabolism; menaquinone biosynthesis.</text>
</comment>
<keyword evidence="5 7" id="KW-0786">Thiamine pyrophosphate</keyword>
<comment type="cofactor">
    <cofactor evidence="7">
        <name>Mg(2+)</name>
        <dbReference type="ChEBI" id="CHEBI:18420"/>
    </cofactor>
    <cofactor evidence="7">
        <name>Mn(2+)</name>
        <dbReference type="ChEBI" id="CHEBI:29035"/>
    </cofactor>
</comment>
<evidence type="ECO:0000259" key="10">
    <source>
        <dbReference type="Pfam" id="PF16582"/>
    </source>
</evidence>
<evidence type="ECO:0000259" key="8">
    <source>
        <dbReference type="Pfam" id="PF02775"/>
    </source>
</evidence>
<evidence type="ECO:0000259" key="9">
    <source>
        <dbReference type="Pfam" id="PF02776"/>
    </source>
</evidence>
<sequence length="585" mass="64948">MSANKSLTLYAASFVDELTKAGVRDAVISPGSRSTPMAMLMAEHPDINMHVLIDERSAGFFALGMAKIQQRPVALLCTSGTAAANYYPAVVEAFYSRVPLLVLTADRPHELRDVGAPQAIDQLHLFGRYAKWFADMAIPEHTAELLHYGRTMAARAAGKAISSPSGPVHLNFPFREPLVPDLECEDLWTSLNSRPKQVQVTAGSTVIDVSEVQRLADLMSEEKKGLIICGELRDPDFTQAAVKLSSVLKYPILADPLSNLRTGSHDQSSVIECYDAFMKDEYITEQLKPEVIIRFGAMPVSKPLFLFLKKSADIRQLVVDGQGGWREPTLMAAEMIECRESWLCKELIKQVKTREDTDWLQSWQKVNLISREIAGSAEDKGGDLFEGNVFRELQHALPQKCHLIAGNSMPIRDLDNYFLNTEKEIEVFANRGANGIDGIVSTALGMSAGAGTDHPTFLVIGDLSFYHDMNGLLAAKMHKLNLTIILINNDGGGIFSFLPQSKEEKHFETLFGTPSGLDFKHAADLYDAAYTLPATWEEFRAAVSDAVIKRGLNIIEVRTNRQTRVSIHRELMNRVSQEIREKILK</sequence>
<evidence type="ECO:0000313" key="12">
    <source>
        <dbReference type="Proteomes" id="UP000441585"/>
    </source>
</evidence>
<dbReference type="GO" id="GO:0000287">
    <property type="term" value="F:magnesium ion binding"/>
    <property type="evidence" value="ECO:0007669"/>
    <property type="project" value="UniProtKB-UniRule"/>
</dbReference>
<dbReference type="InterPro" id="IPR004433">
    <property type="entry name" value="MenaQ_synth_MenD"/>
</dbReference>
<dbReference type="NCBIfam" id="TIGR00173">
    <property type="entry name" value="menD"/>
    <property type="match status" value="1"/>
</dbReference>
<dbReference type="Pfam" id="PF02775">
    <property type="entry name" value="TPP_enzyme_C"/>
    <property type="match status" value="1"/>
</dbReference>
<comment type="catalytic activity">
    <reaction evidence="7">
        <text>isochorismate + 2-oxoglutarate + H(+) = 5-enolpyruvoyl-6-hydroxy-2-succinyl-cyclohex-3-ene-1-carboxylate + CO2</text>
        <dbReference type="Rhea" id="RHEA:25593"/>
        <dbReference type="ChEBI" id="CHEBI:15378"/>
        <dbReference type="ChEBI" id="CHEBI:16526"/>
        <dbReference type="ChEBI" id="CHEBI:16810"/>
        <dbReference type="ChEBI" id="CHEBI:29780"/>
        <dbReference type="ChEBI" id="CHEBI:58818"/>
        <dbReference type="EC" id="2.2.1.9"/>
    </reaction>
</comment>
<dbReference type="PIRSF" id="PIRSF004983">
    <property type="entry name" value="MenD"/>
    <property type="match status" value="1"/>
</dbReference>
<evidence type="ECO:0000313" key="11">
    <source>
        <dbReference type="EMBL" id="MRX55213.1"/>
    </source>
</evidence>
<keyword evidence="12" id="KW-1185">Reference proteome</keyword>
<keyword evidence="2 7" id="KW-0808">Transferase</keyword>
<keyword evidence="4 7" id="KW-0460">Magnesium</keyword>
<dbReference type="PANTHER" id="PTHR42916:SF1">
    <property type="entry name" value="PROTEIN PHYLLO, CHLOROPLASTIC"/>
    <property type="match status" value="1"/>
</dbReference>
<evidence type="ECO:0000256" key="2">
    <source>
        <dbReference type="ARBA" id="ARBA00022679"/>
    </source>
</evidence>
<keyword evidence="6 7" id="KW-0464">Manganese</keyword>
<dbReference type="GO" id="GO:0030145">
    <property type="term" value="F:manganese ion binding"/>
    <property type="evidence" value="ECO:0007669"/>
    <property type="project" value="UniProtKB-UniRule"/>
</dbReference>
<evidence type="ECO:0000256" key="6">
    <source>
        <dbReference type="ARBA" id="ARBA00023211"/>
    </source>
</evidence>
<comment type="similarity">
    <text evidence="7">Belongs to the TPP enzyme family. MenD subfamily.</text>
</comment>
<dbReference type="UniPathway" id="UPA01057">
    <property type="reaction ID" value="UER00164"/>
</dbReference>
<feature type="domain" description="Menaquinone biosynthesis protein MenD middle" evidence="10">
    <location>
        <begin position="221"/>
        <end position="403"/>
    </location>
</feature>
<dbReference type="HAMAP" id="MF_01659">
    <property type="entry name" value="MenD"/>
    <property type="match status" value="1"/>
</dbReference>
<dbReference type="UniPathway" id="UPA00079"/>
<comment type="cofactor">
    <cofactor evidence="7">
        <name>thiamine diphosphate</name>
        <dbReference type="ChEBI" id="CHEBI:58937"/>
    </cofactor>
    <text evidence="7">Binds 1 thiamine pyrophosphate per subunit.</text>
</comment>
<dbReference type="GO" id="GO:0070204">
    <property type="term" value="F:2-succinyl-5-enolpyruvyl-6-hydroxy-3-cyclohexene-1-carboxylic-acid synthase activity"/>
    <property type="evidence" value="ECO:0007669"/>
    <property type="project" value="UniProtKB-UniRule"/>
</dbReference>
<proteinExistence type="inferred from homology"/>
<dbReference type="InterPro" id="IPR011766">
    <property type="entry name" value="TPP_enzyme_TPP-bd"/>
</dbReference>
<dbReference type="Gene3D" id="3.40.50.1220">
    <property type="entry name" value="TPP-binding domain"/>
    <property type="match status" value="1"/>
</dbReference>
<dbReference type="InterPro" id="IPR029061">
    <property type="entry name" value="THDP-binding"/>
</dbReference>
<dbReference type="EMBL" id="WKKF01000004">
    <property type="protein sequence ID" value="MRX55213.1"/>
    <property type="molecule type" value="Genomic_DNA"/>
</dbReference>
<evidence type="ECO:0000256" key="1">
    <source>
        <dbReference type="ARBA" id="ARBA00022428"/>
    </source>
</evidence>
<dbReference type="EC" id="2.2.1.9" evidence="7"/>
<dbReference type="Gene3D" id="3.40.50.970">
    <property type="match status" value="2"/>
</dbReference>